<sequence>MTRGGEVRWYCGSAIPALLQVKEKTFVFNGTVDAAAAESRGANPVAEFRGKDCSAADLFHSFVDQDNLVLVLDASNLGMIKPNTIAENGSGYICLGTSATWMLSRCRARETTKIG</sequence>
<proteinExistence type="predicted"/>
<accession>A0A804M2N5</accession>
<keyword evidence="2" id="KW-1185">Reference proteome</keyword>
<reference evidence="1" key="2">
    <citation type="submission" date="2019-07" db="EMBL/GenBank/DDBJ databases">
        <authorList>
            <person name="Seetharam A."/>
            <person name="Woodhouse M."/>
            <person name="Cannon E."/>
        </authorList>
    </citation>
    <scope>NUCLEOTIDE SEQUENCE [LARGE SCALE GENOMIC DNA]</scope>
    <source>
        <strain evidence="1">cv. B73</strain>
    </source>
</reference>
<protein>
    <submittedName>
        <fullName evidence="1">Uncharacterized protein</fullName>
    </submittedName>
</protein>
<evidence type="ECO:0000313" key="2">
    <source>
        <dbReference type="Proteomes" id="UP000007305"/>
    </source>
</evidence>
<dbReference type="InParanoid" id="A0A804M2N5"/>
<evidence type="ECO:0000313" key="1">
    <source>
        <dbReference type="EnsemblPlants" id="Zm00001eb054590_P001"/>
    </source>
</evidence>
<reference evidence="1" key="3">
    <citation type="submission" date="2021-05" db="UniProtKB">
        <authorList>
            <consortium name="EnsemblPlants"/>
        </authorList>
    </citation>
    <scope>IDENTIFICATION</scope>
    <source>
        <strain evidence="1">cv. B73</strain>
    </source>
</reference>
<dbReference type="AlphaFoldDB" id="A0A804M2N5"/>
<reference evidence="2" key="1">
    <citation type="submission" date="2015-12" db="EMBL/GenBank/DDBJ databases">
        <title>Update maize B73 reference genome by single molecule sequencing technologies.</title>
        <authorList>
            <consortium name="Maize Genome Sequencing Project"/>
            <person name="Ware D."/>
        </authorList>
    </citation>
    <scope>NUCLEOTIDE SEQUENCE [LARGE SCALE GENOMIC DNA]</scope>
    <source>
        <strain evidence="2">cv. B73</strain>
    </source>
</reference>
<dbReference type="Gramene" id="Zm00001eb054590_T001">
    <property type="protein sequence ID" value="Zm00001eb054590_P001"/>
    <property type="gene ID" value="Zm00001eb054590"/>
</dbReference>
<dbReference type="Proteomes" id="UP000007305">
    <property type="component" value="Chromosome 1"/>
</dbReference>
<dbReference type="EnsemblPlants" id="Zm00001eb054590_T001">
    <property type="protein sequence ID" value="Zm00001eb054590_P001"/>
    <property type="gene ID" value="Zm00001eb054590"/>
</dbReference>
<organism evidence="1 2">
    <name type="scientific">Zea mays</name>
    <name type="common">Maize</name>
    <dbReference type="NCBI Taxonomy" id="4577"/>
    <lineage>
        <taxon>Eukaryota</taxon>
        <taxon>Viridiplantae</taxon>
        <taxon>Streptophyta</taxon>
        <taxon>Embryophyta</taxon>
        <taxon>Tracheophyta</taxon>
        <taxon>Spermatophyta</taxon>
        <taxon>Magnoliopsida</taxon>
        <taxon>Liliopsida</taxon>
        <taxon>Poales</taxon>
        <taxon>Poaceae</taxon>
        <taxon>PACMAD clade</taxon>
        <taxon>Panicoideae</taxon>
        <taxon>Andropogonodae</taxon>
        <taxon>Andropogoneae</taxon>
        <taxon>Tripsacinae</taxon>
        <taxon>Zea</taxon>
    </lineage>
</organism>
<name>A0A804M2N5_MAIZE</name>